<gene>
    <name evidence="1" type="ORF">EZS27_001716</name>
</gene>
<protein>
    <submittedName>
        <fullName evidence="1">Uncharacterized protein</fullName>
    </submittedName>
</protein>
<reference evidence="1" key="1">
    <citation type="submission" date="2019-03" db="EMBL/GenBank/DDBJ databases">
        <title>Single cell metagenomics reveals metabolic interactions within the superorganism composed of flagellate Streblomastix strix and complex community of Bacteroidetes bacteria on its surface.</title>
        <authorList>
            <person name="Treitli S.C."/>
            <person name="Kolisko M."/>
            <person name="Husnik F."/>
            <person name="Keeling P."/>
            <person name="Hampl V."/>
        </authorList>
    </citation>
    <scope>NUCLEOTIDE SEQUENCE</scope>
    <source>
        <strain evidence="1">STM</strain>
    </source>
</reference>
<dbReference type="AlphaFoldDB" id="A0A5J4SXD7"/>
<evidence type="ECO:0000313" key="1">
    <source>
        <dbReference type="EMBL" id="KAA6350869.1"/>
    </source>
</evidence>
<comment type="caution">
    <text evidence="1">The sequence shown here is derived from an EMBL/GenBank/DDBJ whole genome shotgun (WGS) entry which is preliminary data.</text>
</comment>
<organism evidence="1">
    <name type="scientific">termite gut metagenome</name>
    <dbReference type="NCBI Taxonomy" id="433724"/>
    <lineage>
        <taxon>unclassified sequences</taxon>
        <taxon>metagenomes</taxon>
        <taxon>organismal metagenomes</taxon>
    </lineage>
</organism>
<sequence length="110" mass="12097">MVKQYPHYLFAVNSGKESVQDENGNWTESQESVELVSMCREETNGRGSEVQVAGGTFYRFTSLIQLPKGASRVEVGTSVFVAGNADGSGVRVQGRVLKFDVGQIHSRLWI</sequence>
<proteinExistence type="predicted"/>
<name>A0A5J4SXD7_9ZZZZ</name>
<accession>A0A5J4SXD7</accession>
<dbReference type="EMBL" id="SNRY01000021">
    <property type="protein sequence ID" value="KAA6350869.1"/>
    <property type="molecule type" value="Genomic_DNA"/>
</dbReference>